<organism evidence="2 3">
    <name type="scientific">Nitrospirillum amazonense</name>
    <dbReference type="NCBI Taxonomy" id="28077"/>
    <lineage>
        <taxon>Bacteria</taxon>
        <taxon>Pseudomonadati</taxon>
        <taxon>Pseudomonadota</taxon>
        <taxon>Alphaproteobacteria</taxon>
        <taxon>Rhodospirillales</taxon>
        <taxon>Azospirillaceae</taxon>
        <taxon>Nitrospirillum</taxon>
    </lineage>
</organism>
<dbReference type="RefSeq" id="WP_145750175.1">
    <property type="nucleotide sequence ID" value="NZ_VITN01000006.1"/>
</dbReference>
<evidence type="ECO:0000313" key="2">
    <source>
        <dbReference type="EMBL" id="TWB20655.1"/>
    </source>
</evidence>
<comment type="caution">
    <text evidence="2">The sequence shown here is derived from an EMBL/GenBank/DDBJ whole genome shotgun (WGS) entry which is preliminary data.</text>
</comment>
<dbReference type="Proteomes" id="UP000319859">
    <property type="component" value="Unassembled WGS sequence"/>
</dbReference>
<name>A0A560FGC0_9PROT</name>
<protein>
    <submittedName>
        <fullName evidence="2">Uncharacterized protein</fullName>
    </submittedName>
</protein>
<gene>
    <name evidence="2" type="ORF">FBZ89_10654</name>
</gene>
<feature type="region of interest" description="Disordered" evidence="1">
    <location>
        <begin position="160"/>
        <end position="265"/>
    </location>
</feature>
<evidence type="ECO:0000256" key="1">
    <source>
        <dbReference type="SAM" id="MobiDB-lite"/>
    </source>
</evidence>
<dbReference type="OrthoDB" id="7258228at2"/>
<dbReference type="AlphaFoldDB" id="A0A560FGC0"/>
<reference evidence="2 3" key="1">
    <citation type="submission" date="2019-06" db="EMBL/GenBank/DDBJ databases">
        <title>Genomic Encyclopedia of Type Strains, Phase IV (KMG-V): Genome sequencing to study the core and pangenomes of soil and plant-associated prokaryotes.</title>
        <authorList>
            <person name="Whitman W."/>
        </authorList>
    </citation>
    <scope>NUCLEOTIDE SEQUENCE [LARGE SCALE GENOMIC DNA]</scope>
    <source>
        <strain evidence="2 3">BR 11880</strain>
    </source>
</reference>
<proteinExistence type="predicted"/>
<feature type="compositionally biased region" description="Polar residues" evidence="1">
    <location>
        <begin position="206"/>
        <end position="225"/>
    </location>
</feature>
<accession>A0A560FGC0</accession>
<sequence length="408" mass="44519">MNLRTSVDDLAFDRSPLAIAWRDRRCRGIVRHPVLAPAGLILGAGTLLAKRADDAPAPQALDFDADRLLALLTIAYDRPHTAEQARRILAKVRAAGRALAADEPVQAAIHLAHAGLGVLPDADIAAWRLFLAETLLDQGISSAALMKAAGFAVAKYTADQPRDDRGRWTSEGGHGTASASSGPRFIATPDAEDGGLSRPLAARAVGSTSTSGKQWRSAWETQPDSQLRAAVASAEESENGHIDSFGYQAFKHNPNRNKKNPDAGDNNALGRYQFLEDSLVGLGIKTGRHANEWDSDFGRKYGIKNDTDFLNNEDAQEAAFSLYKKDVDRQINKIYLNYEGSKFVGVHGQSIKITKSGLFAAYHRVGIGGLKSYLGRYKGKDTKGRPLTDHEKWVETRLRLFQDVPYEN</sequence>
<evidence type="ECO:0000313" key="3">
    <source>
        <dbReference type="Proteomes" id="UP000319859"/>
    </source>
</evidence>
<dbReference type="EMBL" id="VITN01000006">
    <property type="protein sequence ID" value="TWB20655.1"/>
    <property type="molecule type" value="Genomic_DNA"/>
</dbReference>